<comment type="cofactor">
    <cofactor evidence="5">
        <name>Mn(2+)</name>
        <dbReference type="ChEBI" id="CHEBI:29035"/>
    </cofactor>
    <cofactor evidence="5">
        <name>Co(2+)</name>
        <dbReference type="ChEBI" id="CHEBI:48828"/>
    </cofactor>
    <cofactor evidence="5">
        <name>Cd(2+)</name>
        <dbReference type="ChEBI" id="CHEBI:48775"/>
    </cofactor>
    <text evidence="5">Binds 1 divalent cation per subunit. The enzyme is active with manganese, cobalt or cadmium ions.</text>
</comment>
<dbReference type="eggNOG" id="ENOG502QPP7">
    <property type="taxonomic scope" value="Eukaryota"/>
</dbReference>
<feature type="compositionally biased region" description="Low complexity" evidence="7">
    <location>
        <begin position="82"/>
        <end position="94"/>
    </location>
</feature>
<feature type="compositionally biased region" description="Low complexity" evidence="7">
    <location>
        <begin position="40"/>
        <end position="52"/>
    </location>
</feature>
<dbReference type="EMBL" id="KE346363">
    <property type="protein sequence ID" value="KJE91825.1"/>
    <property type="molecule type" value="Genomic_DNA"/>
</dbReference>
<keyword evidence="5" id="KW-0464">Manganese</keyword>
<keyword evidence="5" id="KW-0104">Cadmium</keyword>
<feature type="binding site" evidence="5">
    <location>
        <position position="164"/>
    </location>
    <ligand>
        <name>Mn(2+)</name>
        <dbReference type="ChEBI" id="CHEBI:29035"/>
    </ligand>
</feature>
<dbReference type="AlphaFoldDB" id="A0A0D2WM34"/>
<dbReference type="STRING" id="595528.A0A0D2WM34"/>
<dbReference type="GO" id="GO:0003849">
    <property type="term" value="F:3-deoxy-7-phosphoheptulonate synthase activity"/>
    <property type="evidence" value="ECO:0007669"/>
    <property type="project" value="UniProtKB-EC"/>
</dbReference>
<dbReference type="InterPro" id="IPR002480">
    <property type="entry name" value="DAHP_synth_2"/>
</dbReference>
<keyword evidence="3 6" id="KW-0808">Transferase</keyword>
<evidence type="ECO:0000313" key="8">
    <source>
        <dbReference type="EMBL" id="KJE91825.1"/>
    </source>
</evidence>
<feature type="binding site" evidence="5">
    <location>
        <position position="411"/>
    </location>
    <ligand>
        <name>Mn(2+)</name>
        <dbReference type="ChEBI" id="CHEBI:29035"/>
    </ligand>
</feature>
<proteinExistence type="inferred from homology"/>
<dbReference type="InterPro" id="IPR013785">
    <property type="entry name" value="Aldolase_TIM"/>
</dbReference>
<accession>A0A0D2WM34</accession>
<dbReference type="GO" id="GO:0009073">
    <property type="term" value="P:aromatic amino acid family biosynthetic process"/>
    <property type="evidence" value="ECO:0007669"/>
    <property type="project" value="UniProtKB-KW"/>
</dbReference>
<feature type="binding site" evidence="5">
    <location>
        <position position="203"/>
    </location>
    <ligand>
        <name>phosphoenolpyruvate</name>
        <dbReference type="ChEBI" id="CHEBI:58702"/>
    </ligand>
</feature>
<dbReference type="Gene3D" id="3.20.20.70">
    <property type="entry name" value="Aldolase class I"/>
    <property type="match status" value="1"/>
</dbReference>
<feature type="compositionally biased region" description="Basic and acidic residues" evidence="7">
    <location>
        <begin position="1"/>
        <end position="10"/>
    </location>
</feature>
<name>A0A0D2WM34_CAPO3</name>
<dbReference type="PANTHER" id="PTHR21337:SF0">
    <property type="entry name" value="PHOSPHO-2-DEHYDRO-3-DEOXYHEPTONATE ALDOLASE"/>
    <property type="match status" value="1"/>
</dbReference>
<dbReference type="RefSeq" id="XP_004363744.2">
    <property type="nucleotide sequence ID" value="XM_004363687.2"/>
</dbReference>
<feature type="binding site" evidence="5">
    <location>
        <position position="380"/>
    </location>
    <ligand>
        <name>phosphoenolpyruvate</name>
        <dbReference type="ChEBI" id="CHEBI:58702"/>
    </ligand>
</feature>
<feature type="binding site" evidence="5">
    <location>
        <position position="443"/>
    </location>
    <ligand>
        <name>Mn(2+)</name>
        <dbReference type="ChEBI" id="CHEBI:29035"/>
    </ligand>
</feature>
<comment type="catalytic activity">
    <reaction evidence="4 6">
        <text>D-erythrose 4-phosphate + phosphoenolpyruvate + H2O = 7-phospho-2-dehydro-3-deoxy-D-arabino-heptonate + phosphate</text>
        <dbReference type="Rhea" id="RHEA:14717"/>
        <dbReference type="ChEBI" id="CHEBI:15377"/>
        <dbReference type="ChEBI" id="CHEBI:16897"/>
        <dbReference type="ChEBI" id="CHEBI:43474"/>
        <dbReference type="ChEBI" id="CHEBI:58394"/>
        <dbReference type="ChEBI" id="CHEBI:58702"/>
        <dbReference type="EC" id="2.5.1.54"/>
    </reaction>
</comment>
<comment type="similarity">
    <text evidence="2 6">Belongs to the class-II DAHP synthase family.</text>
</comment>
<dbReference type="PhylomeDB" id="A0A0D2WM34"/>
<evidence type="ECO:0000256" key="1">
    <source>
        <dbReference type="ARBA" id="ARBA00004688"/>
    </source>
</evidence>
<feature type="binding site" evidence="5">
    <location>
        <position position="515"/>
    </location>
    <ligand>
        <name>Mn(2+)</name>
        <dbReference type="ChEBI" id="CHEBI:29035"/>
    </ligand>
</feature>
<dbReference type="OrthoDB" id="2338at2759"/>
<dbReference type="PANTHER" id="PTHR21337">
    <property type="entry name" value="PHOSPHO-2-DEHYDRO-3-DEOXYHEPTONATE ALDOLASE 1, 2"/>
    <property type="match status" value="1"/>
</dbReference>
<keyword evidence="5" id="KW-0170">Cobalt</keyword>
<dbReference type="GO" id="GO:0009423">
    <property type="term" value="P:chorismate biosynthetic process"/>
    <property type="evidence" value="ECO:0007669"/>
    <property type="project" value="UniProtKB-UniPathway"/>
</dbReference>
<gene>
    <name evidence="8" type="ORF">CAOG_002905</name>
</gene>
<organism evidence="8 9">
    <name type="scientific">Capsaspora owczarzaki (strain ATCC 30864)</name>
    <dbReference type="NCBI Taxonomy" id="595528"/>
    <lineage>
        <taxon>Eukaryota</taxon>
        <taxon>Filasterea</taxon>
        <taxon>Capsaspora</taxon>
    </lineage>
</organism>
<feature type="region of interest" description="Disordered" evidence="7">
    <location>
        <begin position="1"/>
        <end position="121"/>
    </location>
</feature>
<keyword evidence="6" id="KW-0057">Aromatic amino acid biosynthesis</keyword>
<dbReference type="UniPathway" id="UPA00053">
    <property type="reaction ID" value="UER00084"/>
</dbReference>
<evidence type="ECO:0000256" key="7">
    <source>
        <dbReference type="SAM" id="MobiDB-lite"/>
    </source>
</evidence>
<dbReference type="Pfam" id="PF01474">
    <property type="entry name" value="DAHP_synth_2"/>
    <property type="match status" value="1"/>
</dbReference>
<evidence type="ECO:0000256" key="4">
    <source>
        <dbReference type="ARBA" id="ARBA00047508"/>
    </source>
</evidence>
<dbReference type="Proteomes" id="UP000008743">
    <property type="component" value="Unassembled WGS sequence"/>
</dbReference>
<protein>
    <recommendedName>
        <fullName evidence="6">Phospho-2-dehydro-3-deoxyheptonate aldolase</fullName>
        <ecNumber evidence="6">2.5.1.54</ecNumber>
    </recommendedName>
</protein>
<feature type="compositionally biased region" description="Polar residues" evidence="7">
    <location>
        <begin position="29"/>
        <end position="39"/>
    </location>
</feature>
<evidence type="ECO:0000256" key="2">
    <source>
        <dbReference type="ARBA" id="ARBA00008911"/>
    </source>
</evidence>
<dbReference type="EC" id="2.5.1.54" evidence="6"/>
<comment type="pathway">
    <text evidence="1 6">Metabolic intermediate biosynthesis; chorismate biosynthesis; chorismate from D-erythrose 4-phosphate and phosphoenolpyruvate: step 1/7.</text>
</comment>
<evidence type="ECO:0000256" key="3">
    <source>
        <dbReference type="ARBA" id="ARBA00022679"/>
    </source>
</evidence>
<reference evidence="9" key="1">
    <citation type="submission" date="2011-02" db="EMBL/GenBank/DDBJ databases">
        <title>The Genome Sequence of Capsaspora owczarzaki ATCC 30864.</title>
        <authorList>
            <person name="Russ C."/>
            <person name="Cuomo C."/>
            <person name="Burger G."/>
            <person name="Gray M.W."/>
            <person name="Holland P.W.H."/>
            <person name="King N."/>
            <person name="Lang F.B.F."/>
            <person name="Roger A.J."/>
            <person name="Ruiz-Trillo I."/>
            <person name="Young S.K."/>
            <person name="Zeng Q."/>
            <person name="Gargeya S."/>
            <person name="Alvarado L."/>
            <person name="Berlin A."/>
            <person name="Chapman S.B."/>
            <person name="Chen Z."/>
            <person name="Freedman E."/>
            <person name="Gellesch M."/>
            <person name="Goldberg J."/>
            <person name="Griggs A."/>
            <person name="Gujja S."/>
            <person name="Heilman E."/>
            <person name="Heiman D."/>
            <person name="Howarth C."/>
            <person name="Mehta T."/>
            <person name="Neiman D."/>
            <person name="Pearson M."/>
            <person name="Roberts A."/>
            <person name="Saif S."/>
            <person name="Shea T."/>
            <person name="Shenoy N."/>
            <person name="Sisk P."/>
            <person name="Stolte C."/>
            <person name="Sykes S."/>
            <person name="White J."/>
            <person name="Yandava C."/>
            <person name="Haas B."/>
            <person name="Nusbaum C."/>
            <person name="Birren B."/>
        </authorList>
    </citation>
    <scope>NUCLEOTIDE SEQUENCE</scope>
    <source>
        <strain evidence="9">ATCC 30864</strain>
    </source>
</reference>
<keyword evidence="9" id="KW-1185">Reference proteome</keyword>
<feature type="binding site" evidence="5">
    <location>
        <position position="485"/>
    </location>
    <ligand>
        <name>Mn(2+)</name>
        <dbReference type="ChEBI" id="CHEBI:29035"/>
    </ligand>
</feature>
<keyword evidence="6" id="KW-0028">Amino-acid biosynthesis</keyword>
<dbReference type="GO" id="GO:0008652">
    <property type="term" value="P:amino acid biosynthetic process"/>
    <property type="evidence" value="ECO:0007669"/>
    <property type="project" value="UniProtKB-KW"/>
</dbReference>
<dbReference type="InParanoid" id="A0A0D2WM34"/>
<dbReference type="SUPFAM" id="SSF51569">
    <property type="entry name" value="Aldolase"/>
    <property type="match status" value="1"/>
</dbReference>
<evidence type="ECO:0000256" key="5">
    <source>
        <dbReference type="PIRSR" id="PIRSR602480-1"/>
    </source>
</evidence>
<feature type="compositionally biased region" description="Polar residues" evidence="7">
    <location>
        <begin position="110"/>
        <end position="121"/>
    </location>
</feature>
<sequence>MASGAKREGDPLTGSASDASTKRIRMQGDDSSNNEPTNGSSSSSSSSSIISSLGRAEATPSVYELAGHRALQPNRHSHRQHQQQQQADQQQQQQRVPDGWTPASWKSMPVKQQPTYSDPSQVDTALGRLRSLPPLVHWGEIDRLRKSLADAAEGNCFVMQGGDCAELFQYCNQTQIENKLKILLQMSLVLTWGARTPIVRIARIAGQYGKPRSSPTEVVDGKTVPSFRGDNVNGFELSEREANPDRLVQAYFHSAATLNYVRALVSGGFADLRHPDNWTLEHVRLESTRRMYEDMVGRMLDALHFTKTIGAAESHGLETVDLFVSHEGLLLDYESALTIPVNNQFYNVGTHFLWIGDRTRQLDHGHVEYFRGISNPIGVKVGPSTQPNELVELIRTLNPCEIPGKVSLITRYGCDKIQSSLPAHIAAVQAAGIKVAWICDPMHGNTESTASGLKTRNFDKILKELSLAFEIHQQHGRQLNGVHFELTGDTVTECTGGSVNLVEEDLSRNYQSFCDPRLNYEQSLDMAFLIADFFQRRRGPISRVSSSNDLAALAREAS</sequence>
<evidence type="ECO:0000313" key="9">
    <source>
        <dbReference type="Proteomes" id="UP000008743"/>
    </source>
</evidence>
<evidence type="ECO:0000256" key="6">
    <source>
        <dbReference type="RuleBase" id="RU363071"/>
    </source>
</evidence>